<feature type="transmembrane region" description="Helical" evidence="10">
    <location>
        <begin position="12"/>
        <end position="32"/>
    </location>
</feature>
<sequence length="398" mass="42091">MTSTTHQSRRDVVLDVVLALVVLVASALGAPPNSPSTAPSWPDANPAVLGPIVLASLLLLLRRRYPQAVWAGTVVLALVPAVTIGESGRGLPAVAVALYTVAAYAGRRWALWAGVVSVVMAMTIFLTTADSVLSDPALVAVLPWCGLAAALGDTVRSHRLRLADARERARVAEETREEEARRRVAEERLRLSRELHDVIGHHLAVINVQAGLAEVLTTRDPDGAIAALEQVRAATSEALSQTSALVGHLRIGDDDTGPAPTLRDLPGIVESTRAAGAEVRWTRRGDLPVADAVVDRNGVRIVQEALTNAVRHGAGPVQLLTDARDGRLRIEVTNRLRPGLPPARPETDGGHGLVGMRERVILCGGTLEAGAEGEAFRVLVELPLDPRGDAPATVEEPA</sequence>
<evidence type="ECO:0000256" key="1">
    <source>
        <dbReference type="ARBA" id="ARBA00000085"/>
    </source>
</evidence>
<evidence type="ECO:0000256" key="4">
    <source>
        <dbReference type="ARBA" id="ARBA00022679"/>
    </source>
</evidence>
<keyword evidence="5" id="KW-0547">Nucleotide-binding</keyword>
<feature type="transmembrane region" description="Helical" evidence="10">
    <location>
        <begin position="90"/>
        <end position="106"/>
    </location>
</feature>
<dbReference type="InterPro" id="IPR036890">
    <property type="entry name" value="HATPase_C_sf"/>
</dbReference>
<feature type="transmembrane region" description="Helical" evidence="10">
    <location>
        <begin position="44"/>
        <end position="61"/>
    </location>
</feature>
<keyword evidence="9" id="KW-0175">Coiled coil</keyword>
<keyword evidence="7" id="KW-0067">ATP-binding</keyword>
<dbReference type="InterPro" id="IPR050482">
    <property type="entry name" value="Sensor_HK_TwoCompSys"/>
</dbReference>
<evidence type="ECO:0000256" key="7">
    <source>
        <dbReference type="ARBA" id="ARBA00022840"/>
    </source>
</evidence>
<evidence type="ECO:0000256" key="3">
    <source>
        <dbReference type="ARBA" id="ARBA00022553"/>
    </source>
</evidence>
<keyword evidence="6 14" id="KW-0418">Kinase</keyword>
<keyword evidence="10" id="KW-0812">Transmembrane</keyword>
<feature type="transmembrane region" description="Helical" evidence="10">
    <location>
        <begin position="111"/>
        <end position="129"/>
    </location>
</feature>
<dbReference type="GO" id="GO:0016301">
    <property type="term" value="F:kinase activity"/>
    <property type="evidence" value="ECO:0007669"/>
    <property type="project" value="UniProtKB-KW"/>
</dbReference>
<dbReference type="SUPFAM" id="SSF55874">
    <property type="entry name" value="ATPase domain of HSP90 chaperone/DNA topoisomerase II/histidine kinase"/>
    <property type="match status" value="1"/>
</dbReference>
<keyword evidence="15" id="KW-1185">Reference proteome</keyword>
<evidence type="ECO:0000256" key="10">
    <source>
        <dbReference type="SAM" id="Phobius"/>
    </source>
</evidence>
<organism evidence="14 15">
    <name type="scientific">Nocardioides potassii</name>
    <dbReference type="NCBI Taxonomy" id="2911371"/>
    <lineage>
        <taxon>Bacteria</taxon>
        <taxon>Bacillati</taxon>
        <taxon>Actinomycetota</taxon>
        <taxon>Actinomycetes</taxon>
        <taxon>Propionibacteriales</taxon>
        <taxon>Nocardioidaceae</taxon>
        <taxon>Nocardioides</taxon>
    </lineage>
</organism>
<dbReference type="RefSeq" id="WP_236398146.1">
    <property type="nucleotide sequence ID" value="NZ_JAKJHZ010000003.1"/>
</dbReference>
<dbReference type="EC" id="2.7.13.3" evidence="2"/>
<evidence type="ECO:0000256" key="2">
    <source>
        <dbReference type="ARBA" id="ARBA00012438"/>
    </source>
</evidence>
<dbReference type="PANTHER" id="PTHR24421:SF10">
    <property type="entry name" value="NITRATE_NITRITE SENSOR PROTEIN NARQ"/>
    <property type="match status" value="1"/>
</dbReference>
<gene>
    <name evidence="14" type="ORF">L2K70_01810</name>
</gene>
<dbReference type="Gene3D" id="1.20.5.1930">
    <property type="match status" value="1"/>
</dbReference>
<evidence type="ECO:0000256" key="8">
    <source>
        <dbReference type="ARBA" id="ARBA00023012"/>
    </source>
</evidence>
<evidence type="ECO:0000259" key="12">
    <source>
        <dbReference type="Pfam" id="PF07730"/>
    </source>
</evidence>
<reference evidence="14 15" key="1">
    <citation type="submission" date="2022-01" db="EMBL/GenBank/DDBJ databases">
        <title>Nocardioides sp. nov., an actinomycete isolated from mining soil.</title>
        <authorList>
            <person name="Liu L."/>
        </authorList>
    </citation>
    <scope>NUCLEOTIDE SEQUENCE [LARGE SCALE GENOMIC DNA]</scope>
    <source>
        <strain evidence="14 15">KLBMP 9356</strain>
    </source>
</reference>
<dbReference type="CDD" id="cd16917">
    <property type="entry name" value="HATPase_UhpB-NarQ-NarX-like"/>
    <property type="match status" value="1"/>
</dbReference>
<feature type="domain" description="Signal transduction histidine kinase subgroup 3 dimerisation and phosphoacceptor" evidence="12">
    <location>
        <begin position="187"/>
        <end position="250"/>
    </location>
</feature>
<feature type="transmembrane region" description="Helical" evidence="10">
    <location>
        <begin position="68"/>
        <end position="84"/>
    </location>
</feature>
<keyword evidence="8" id="KW-0902">Two-component regulatory system</keyword>
<keyword evidence="10" id="KW-1133">Transmembrane helix</keyword>
<dbReference type="Pfam" id="PF23539">
    <property type="entry name" value="DUF7134"/>
    <property type="match status" value="1"/>
</dbReference>
<keyword evidence="3" id="KW-0597">Phosphoprotein</keyword>
<dbReference type="Pfam" id="PF02518">
    <property type="entry name" value="HATPase_c"/>
    <property type="match status" value="1"/>
</dbReference>
<name>A0ABS9H7B0_9ACTN</name>
<protein>
    <recommendedName>
        <fullName evidence="2">histidine kinase</fullName>
        <ecNumber evidence="2">2.7.13.3</ecNumber>
    </recommendedName>
</protein>
<feature type="domain" description="Histidine kinase/HSP90-like ATPase" evidence="11">
    <location>
        <begin position="300"/>
        <end position="385"/>
    </location>
</feature>
<dbReference type="Proteomes" id="UP001201161">
    <property type="component" value="Unassembled WGS sequence"/>
</dbReference>
<keyword evidence="10" id="KW-0472">Membrane</keyword>
<dbReference type="PANTHER" id="PTHR24421">
    <property type="entry name" value="NITRATE/NITRITE SENSOR PROTEIN NARX-RELATED"/>
    <property type="match status" value="1"/>
</dbReference>
<dbReference type="InterPro" id="IPR011712">
    <property type="entry name" value="Sig_transdc_His_kin_sub3_dim/P"/>
</dbReference>
<dbReference type="EMBL" id="JAKJHZ010000003">
    <property type="protein sequence ID" value="MCF6376334.1"/>
    <property type="molecule type" value="Genomic_DNA"/>
</dbReference>
<evidence type="ECO:0000259" key="13">
    <source>
        <dbReference type="Pfam" id="PF23539"/>
    </source>
</evidence>
<comment type="catalytic activity">
    <reaction evidence="1">
        <text>ATP + protein L-histidine = ADP + protein N-phospho-L-histidine.</text>
        <dbReference type="EC" id="2.7.13.3"/>
    </reaction>
</comment>
<proteinExistence type="predicted"/>
<comment type="caution">
    <text evidence="14">The sequence shown here is derived from an EMBL/GenBank/DDBJ whole genome shotgun (WGS) entry which is preliminary data.</text>
</comment>
<evidence type="ECO:0000313" key="14">
    <source>
        <dbReference type="EMBL" id="MCF6376334.1"/>
    </source>
</evidence>
<dbReference type="InterPro" id="IPR055558">
    <property type="entry name" value="DUF7134"/>
</dbReference>
<keyword evidence="4" id="KW-0808">Transferase</keyword>
<evidence type="ECO:0000259" key="11">
    <source>
        <dbReference type="Pfam" id="PF02518"/>
    </source>
</evidence>
<feature type="coiled-coil region" evidence="9">
    <location>
        <begin position="155"/>
        <end position="182"/>
    </location>
</feature>
<evidence type="ECO:0000256" key="9">
    <source>
        <dbReference type="SAM" id="Coils"/>
    </source>
</evidence>
<dbReference type="Pfam" id="PF07730">
    <property type="entry name" value="HisKA_3"/>
    <property type="match status" value="1"/>
</dbReference>
<dbReference type="Gene3D" id="3.30.565.10">
    <property type="entry name" value="Histidine kinase-like ATPase, C-terminal domain"/>
    <property type="match status" value="1"/>
</dbReference>
<feature type="domain" description="DUF7134" evidence="13">
    <location>
        <begin position="9"/>
        <end position="159"/>
    </location>
</feature>
<accession>A0ABS9H7B0</accession>
<evidence type="ECO:0000313" key="15">
    <source>
        <dbReference type="Proteomes" id="UP001201161"/>
    </source>
</evidence>
<dbReference type="InterPro" id="IPR003594">
    <property type="entry name" value="HATPase_dom"/>
</dbReference>
<evidence type="ECO:0000256" key="5">
    <source>
        <dbReference type="ARBA" id="ARBA00022741"/>
    </source>
</evidence>
<evidence type="ECO:0000256" key="6">
    <source>
        <dbReference type="ARBA" id="ARBA00022777"/>
    </source>
</evidence>